<dbReference type="EMBL" id="HBKR01025477">
    <property type="protein sequence ID" value="CAE2317770.1"/>
    <property type="molecule type" value="Transcribed_RNA"/>
</dbReference>
<organism evidence="2">
    <name type="scientific">Paramoeba aestuarina</name>
    <dbReference type="NCBI Taxonomy" id="180227"/>
    <lineage>
        <taxon>Eukaryota</taxon>
        <taxon>Amoebozoa</taxon>
        <taxon>Discosea</taxon>
        <taxon>Flabellinia</taxon>
        <taxon>Dactylopodida</taxon>
        <taxon>Paramoebidae</taxon>
        <taxon>Paramoeba</taxon>
    </lineage>
</organism>
<feature type="region of interest" description="Disordered" evidence="1">
    <location>
        <begin position="88"/>
        <end position="124"/>
    </location>
</feature>
<dbReference type="AlphaFoldDB" id="A0A7S4L7T7"/>
<gene>
    <name evidence="2" type="ORF">NAES01612_LOCUS16708</name>
</gene>
<name>A0A7S4L7T7_9EUKA</name>
<evidence type="ECO:0000313" key="2">
    <source>
        <dbReference type="EMBL" id="CAE2317770.1"/>
    </source>
</evidence>
<evidence type="ECO:0000256" key="1">
    <source>
        <dbReference type="SAM" id="MobiDB-lite"/>
    </source>
</evidence>
<reference evidence="2" key="1">
    <citation type="submission" date="2021-01" db="EMBL/GenBank/DDBJ databases">
        <authorList>
            <person name="Corre E."/>
            <person name="Pelletier E."/>
            <person name="Niang G."/>
            <person name="Scheremetjew M."/>
            <person name="Finn R."/>
            <person name="Kale V."/>
            <person name="Holt S."/>
            <person name="Cochrane G."/>
            <person name="Meng A."/>
            <person name="Brown T."/>
            <person name="Cohen L."/>
        </authorList>
    </citation>
    <scope>NUCLEOTIDE SEQUENCE</scope>
    <source>
        <strain evidence="2">SoJaBio B1-5/56/2</strain>
    </source>
</reference>
<accession>A0A7S4L7T7</accession>
<proteinExistence type="predicted"/>
<sequence length="209" mass="23079">MGDNALPVEMVMAEINDANSSEGMYSSAAFHLKKSVGDLWDLVGTLNVCEDPQRLSFLKTQFPGDARKQQICLAWYKSIMKRFPAHQKGEEGDFGGNYEPPSNPPPMQQSYQSQGYQQPPMENSMDALQSKPISEEASYDKAASALSMSKDEIKNLVEMVKMLESSGIEGALDQVCSANFPGNHQKQEAFGMLYNELTFGVTLGFSQLN</sequence>
<protein>
    <submittedName>
        <fullName evidence="2">Uncharacterized protein</fullName>
    </submittedName>
</protein>
<feature type="compositionally biased region" description="Low complexity" evidence="1">
    <location>
        <begin position="108"/>
        <end position="121"/>
    </location>
</feature>